<name>M1P736_DESSD</name>
<organism evidence="1 2">
    <name type="scientific">Desulfocapsa sulfexigens (strain DSM 10523 / SB164P1)</name>
    <dbReference type="NCBI Taxonomy" id="1167006"/>
    <lineage>
        <taxon>Bacteria</taxon>
        <taxon>Pseudomonadati</taxon>
        <taxon>Thermodesulfobacteriota</taxon>
        <taxon>Desulfobulbia</taxon>
        <taxon>Desulfobulbales</taxon>
        <taxon>Desulfocapsaceae</taxon>
        <taxon>Desulfocapsa</taxon>
    </lineage>
</organism>
<reference evidence="2" key="1">
    <citation type="journal article" date="2013" name="Stand. Genomic Sci.">
        <title>Complete genome sequence of Desulfocapsa sulfexigens, a marine deltaproteobacterium specialized in disproportionating inorganic sulfur compounds.</title>
        <authorList>
            <person name="Finster K.W."/>
            <person name="Kjeldsen K.U."/>
            <person name="Kube M."/>
            <person name="Reinhardt R."/>
            <person name="Mussmann M."/>
            <person name="Amann R."/>
            <person name="Schreiber L."/>
        </authorList>
    </citation>
    <scope>NUCLEOTIDE SEQUENCE [LARGE SCALE GENOMIC DNA]</scope>
    <source>
        <strain evidence="2">DSM 10523 / SB164P1</strain>
    </source>
</reference>
<sequence length="76" mass="8559">MVISLLVDQRQGSQFESMRIKVDRLAENKISLPGELRPLERIPEAEASVVRGFTMETMSKGGRWNGYGDDGKTTHH</sequence>
<dbReference type="Proteomes" id="UP000011721">
    <property type="component" value="Chromosome"/>
</dbReference>
<dbReference type="HOGENOM" id="CLU_2648628_0_0_7"/>
<dbReference type="RefSeq" id="WP_015404974.1">
    <property type="nucleotide sequence ID" value="NC_020304.1"/>
</dbReference>
<dbReference type="KEGG" id="dsf:UWK_02753"/>
<proteinExistence type="predicted"/>
<evidence type="ECO:0000313" key="1">
    <source>
        <dbReference type="EMBL" id="AGF79288.1"/>
    </source>
</evidence>
<gene>
    <name evidence="1" type="ordered locus">UWK_02753</name>
</gene>
<protein>
    <submittedName>
        <fullName evidence="1">Uncharacterized protein</fullName>
    </submittedName>
</protein>
<evidence type="ECO:0000313" key="2">
    <source>
        <dbReference type="Proteomes" id="UP000011721"/>
    </source>
</evidence>
<dbReference type="STRING" id="1167006.UWK_02753"/>
<keyword evidence="2" id="KW-1185">Reference proteome</keyword>
<dbReference type="AlphaFoldDB" id="M1P736"/>
<accession>M1P736</accession>
<dbReference type="EMBL" id="CP003985">
    <property type="protein sequence ID" value="AGF79288.1"/>
    <property type="molecule type" value="Genomic_DNA"/>
</dbReference>